<reference evidence="9" key="1">
    <citation type="journal article" date="2013" name="Genome Biol.">
        <title>Reference genomes and transcriptomes of Nicotiana sylvestris and Nicotiana tomentosiformis.</title>
        <authorList>
            <person name="Sierro N."/>
            <person name="Battey J.N."/>
            <person name="Ouadi S."/>
            <person name="Bovet L."/>
            <person name="Goepfert S."/>
            <person name="Bakaher N."/>
            <person name="Peitsch M.C."/>
            <person name="Ivanov N.V."/>
        </authorList>
    </citation>
    <scope>NUCLEOTIDE SEQUENCE [LARGE SCALE GENOMIC DNA]</scope>
</reference>
<dbReference type="InterPro" id="IPR027417">
    <property type="entry name" value="P-loop_NTPase"/>
</dbReference>
<evidence type="ECO:0000256" key="3">
    <source>
        <dbReference type="ARBA" id="ARBA00022737"/>
    </source>
</evidence>
<sequence length="388" mass="44037">MGRAAMDMVDVRRLLVVSWRTMKKGGGSLVEDEGRGGGQPWEVKVDGLFGEGEEEGERGPTLENNEVVGFDEEAEKVIKRLVEGSGYLDVVPVVGMPGLGKTTLARKIYNDPKIPYEFFSCIWVFVGQSYIKRDIFINILKGFTKRNEEFQDKNETEIAEEIRYHVANGGKCLVILDDVWETGVVDFVRTAFPENKKGHRIMMTTRHKESFQLLEKRAFGDSHCPIELVEHGEGIVEKCSGVPLTIVVIAGALRGRTSEIDWRVAKENVGKHLIEQDNLKRCLKIVGLSYNHLPQDRKACFMYFGAFPRGFDIPWKLIRLWIAEGLIMSNLPGSEIEEIADYYLIDFANRNLMMVIAKRSSGQIKACRVHDMLHEFCIMQATRLSLFQ</sequence>
<dbReference type="Gene3D" id="3.40.50.300">
    <property type="entry name" value="P-loop containing nucleotide triphosphate hydrolases"/>
    <property type="match status" value="1"/>
</dbReference>
<dbReference type="PANTHER" id="PTHR23155:SF1193">
    <property type="entry name" value="DISEASE RESISTANCE PROTEIN RPP13-RELATED"/>
    <property type="match status" value="1"/>
</dbReference>
<evidence type="ECO:0000259" key="8">
    <source>
        <dbReference type="Pfam" id="PF23559"/>
    </source>
</evidence>
<dbReference type="GO" id="GO:0043531">
    <property type="term" value="F:ADP binding"/>
    <property type="evidence" value="ECO:0007669"/>
    <property type="project" value="InterPro"/>
</dbReference>
<evidence type="ECO:0000256" key="6">
    <source>
        <dbReference type="ARBA" id="ARBA00022840"/>
    </source>
</evidence>
<dbReference type="InterPro" id="IPR044974">
    <property type="entry name" value="Disease_R_plants"/>
</dbReference>
<dbReference type="FunFam" id="1.10.10.10:FF:000322">
    <property type="entry name" value="Probable disease resistance protein At1g63360"/>
    <property type="match status" value="1"/>
</dbReference>
<dbReference type="FunFam" id="3.40.50.300:FF:001091">
    <property type="entry name" value="Probable disease resistance protein At1g61300"/>
    <property type="match status" value="1"/>
</dbReference>
<protein>
    <submittedName>
        <fullName evidence="10">Late blight resistance protein homolog R1B-23</fullName>
    </submittedName>
</protein>
<evidence type="ECO:0000259" key="7">
    <source>
        <dbReference type="Pfam" id="PF00931"/>
    </source>
</evidence>
<keyword evidence="5" id="KW-0611">Plant defense</keyword>
<proteinExistence type="inferred from homology"/>
<reference evidence="10" key="2">
    <citation type="submission" date="2025-08" db="UniProtKB">
        <authorList>
            <consortium name="RefSeq"/>
        </authorList>
    </citation>
    <scope>IDENTIFICATION</scope>
    <source>
        <tissue evidence="10">Leaf</tissue>
    </source>
</reference>
<organism evidence="9 10">
    <name type="scientific">Nicotiana sylvestris</name>
    <name type="common">Wood tobacco</name>
    <name type="synonym">South American tobacco</name>
    <dbReference type="NCBI Taxonomy" id="4096"/>
    <lineage>
        <taxon>Eukaryota</taxon>
        <taxon>Viridiplantae</taxon>
        <taxon>Streptophyta</taxon>
        <taxon>Embryophyta</taxon>
        <taxon>Tracheophyta</taxon>
        <taxon>Spermatophyta</taxon>
        <taxon>Magnoliopsida</taxon>
        <taxon>eudicotyledons</taxon>
        <taxon>Gunneridae</taxon>
        <taxon>Pentapetalae</taxon>
        <taxon>asterids</taxon>
        <taxon>lamiids</taxon>
        <taxon>Solanales</taxon>
        <taxon>Solanaceae</taxon>
        <taxon>Nicotianoideae</taxon>
        <taxon>Nicotianeae</taxon>
        <taxon>Nicotiana</taxon>
    </lineage>
</organism>
<evidence type="ECO:0000256" key="1">
    <source>
        <dbReference type="ARBA" id="ARBA00008894"/>
    </source>
</evidence>
<feature type="domain" description="NB-ARC" evidence="7">
    <location>
        <begin position="72"/>
        <end position="209"/>
    </location>
</feature>
<dbReference type="InterPro" id="IPR058922">
    <property type="entry name" value="WHD_DRP"/>
</dbReference>
<dbReference type="InterPro" id="IPR036388">
    <property type="entry name" value="WH-like_DNA-bd_sf"/>
</dbReference>
<evidence type="ECO:0000256" key="5">
    <source>
        <dbReference type="ARBA" id="ARBA00022821"/>
    </source>
</evidence>
<keyword evidence="3" id="KW-0677">Repeat</keyword>
<accession>A0A1U7YH87</accession>
<dbReference type="Pfam" id="PF23559">
    <property type="entry name" value="WHD_DRP"/>
    <property type="match status" value="1"/>
</dbReference>
<feature type="domain" description="Disease resistance protein winged helix" evidence="8">
    <location>
        <begin position="307"/>
        <end position="376"/>
    </location>
</feature>
<dbReference type="SUPFAM" id="SSF52540">
    <property type="entry name" value="P-loop containing nucleoside triphosphate hydrolases"/>
    <property type="match status" value="1"/>
</dbReference>
<dbReference type="RefSeq" id="XP_009803472.1">
    <property type="nucleotide sequence ID" value="XM_009805170.1"/>
</dbReference>
<dbReference type="GO" id="GO:0005524">
    <property type="term" value="F:ATP binding"/>
    <property type="evidence" value="ECO:0007669"/>
    <property type="project" value="UniProtKB-KW"/>
</dbReference>
<dbReference type="GO" id="GO:0098542">
    <property type="term" value="P:defense response to other organism"/>
    <property type="evidence" value="ECO:0007669"/>
    <property type="project" value="TreeGrafter"/>
</dbReference>
<dbReference type="Proteomes" id="UP000189701">
    <property type="component" value="Unplaced"/>
</dbReference>
<dbReference type="PANTHER" id="PTHR23155">
    <property type="entry name" value="DISEASE RESISTANCE PROTEIN RP"/>
    <property type="match status" value="1"/>
</dbReference>
<keyword evidence="6" id="KW-0067">ATP-binding</keyword>
<dbReference type="PRINTS" id="PR00364">
    <property type="entry name" value="DISEASERSIST"/>
</dbReference>
<evidence type="ECO:0000313" key="10">
    <source>
        <dbReference type="RefSeq" id="XP_009803472.1"/>
    </source>
</evidence>
<evidence type="ECO:0000256" key="4">
    <source>
        <dbReference type="ARBA" id="ARBA00022741"/>
    </source>
</evidence>
<evidence type="ECO:0000313" key="9">
    <source>
        <dbReference type="Proteomes" id="UP000189701"/>
    </source>
</evidence>
<dbReference type="GO" id="GO:0051607">
    <property type="term" value="P:defense response to virus"/>
    <property type="evidence" value="ECO:0007669"/>
    <property type="project" value="UniProtKB-ARBA"/>
</dbReference>
<keyword evidence="2" id="KW-0433">Leucine-rich repeat</keyword>
<dbReference type="Gene3D" id="1.10.10.10">
    <property type="entry name" value="Winged helix-like DNA-binding domain superfamily/Winged helix DNA-binding domain"/>
    <property type="match status" value="1"/>
</dbReference>
<dbReference type="eggNOG" id="KOG4658">
    <property type="taxonomic scope" value="Eukaryota"/>
</dbReference>
<gene>
    <name evidence="10" type="primary">LOC104248842</name>
</gene>
<name>A0A1U7YH87_NICSY</name>
<comment type="similarity">
    <text evidence="1">Belongs to the disease resistance NB-LRR family.</text>
</comment>
<evidence type="ECO:0000256" key="2">
    <source>
        <dbReference type="ARBA" id="ARBA00022614"/>
    </source>
</evidence>
<dbReference type="Pfam" id="PF00931">
    <property type="entry name" value="NB-ARC"/>
    <property type="match status" value="1"/>
</dbReference>
<keyword evidence="4" id="KW-0547">Nucleotide-binding</keyword>
<dbReference type="InterPro" id="IPR002182">
    <property type="entry name" value="NB-ARC"/>
</dbReference>
<dbReference type="AlphaFoldDB" id="A0A1U7YH87"/>
<keyword evidence="9" id="KW-1185">Reference proteome</keyword>